<dbReference type="EMBL" id="CM037616">
    <property type="protein sequence ID" value="KAH7991746.1"/>
    <property type="molecule type" value="Genomic_DNA"/>
</dbReference>
<dbReference type="Proteomes" id="UP000827872">
    <property type="component" value="Linkage Group LG03"/>
</dbReference>
<evidence type="ECO:0000313" key="1">
    <source>
        <dbReference type="EMBL" id="KAH7991746.1"/>
    </source>
</evidence>
<gene>
    <name evidence="1" type="ORF">K3G42_009828</name>
</gene>
<keyword evidence="2" id="KW-1185">Reference proteome</keyword>
<organism evidence="1 2">
    <name type="scientific">Sphaerodactylus townsendi</name>
    <dbReference type="NCBI Taxonomy" id="933632"/>
    <lineage>
        <taxon>Eukaryota</taxon>
        <taxon>Metazoa</taxon>
        <taxon>Chordata</taxon>
        <taxon>Craniata</taxon>
        <taxon>Vertebrata</taxon>
        <taxon>Euteleostomi</taxon>
        <taxon>Lepidosauria</taxon>
        <taxon>Squamata</taxon>
        <taxon>Bifurcata</taxon>
        <taxon>Gekkota</taxon>
        <taxon>Sphaerodactylidae</taxon>
        <taxon>Sphaerodactylus</taxon>
    </lineage>
</organism>
<proteinExistence type="predicted"/>
<protein>
    <submittedName>
        <fullName evidence="1">Uncharacterized protein</fullName>
    </submittedName>
</protein>
<evidence type="ECO:0000313" key="2">
    <source>
        <dbReference type="Proteomes" id="UP000827872"/>
    </source>
</evidence>
<comment type="caution">
    <text evidence="1">The sequence shown here is derived from an EMBL/GenBank/DDBJ whole genome shotgun (WGS) entry which is preliminary data.</text>
</comment>
<accession>A0ACB8EH03</accession>
<sequence>MFRQTRKAANRQCPIMLGTPQLLVLLGYFLTWDSPGVVGSYRRSSSRCTSIPRSMALCYDIGYTEMRLPNLVEHDTLAEAIQQSASWLPLLARECHPDARIFLCSLFAPICLDRVISPCRSLCEAVRSSCAPVMACYGYPWPEILTCNKFPEEHELCISSITRESVSSKRTVPRSSCRDCELEEPTSAKEILESFCISDFAVKIRISRKNKTSAIADFDLDSKLEVLKHGPLLKTDTYPKLKQWLDLDVTCVHNIMRGTNAGVYVIAGEVQHNKGVMVNKAYAWHKKNRTLQTAVRRWKHYRCRI</sequence>
<reference evidence="1" key="1">
    <citation type="submission" date="2021-08" db="EMBL/GenBank/DDBJ databases">
        <title>The first chromosome-level gecko genome reveals the dynamic sex chromosomes of Neotropical dwarf geckos (Sphaerodactylidae: Sphaerodactylus).</title>
        <authorList>
            <person name="Pinto B.J."/>
            <person name="Keating S.E."/>
            <person name="Gamble T."/>
        </authorList>
    </citation>
    <scope>NUCLEOTIDE SEQUENCE</scope>
    <source>
        <strain evidence="1">TG3544</strain>
    </source>
</reference>
<name>A0ACB8EH03_9SAUR</name>